<dbReference type="CDD" id="cd16021">
    <property type="entry name" value="ALP_like"/>
    <property type="match status" value="1"/>
</dbReference>
<dbReference type="PANTHER" id="PTHR10974">
    <property type="entry name" value="FI08016P-RELATED"/>
    <property type="match status" value="1"/>
</dbReference>
<proteinExistence type="predicted"/>
<dbReference type="InterPro" id="IPR017850">
    <property type="entry name" value="Alkaline_phosphatase_core_sf"/>
</dbReference>
<sequence>MPTFGAIDTSTVRNSLHPMPRIECQNPLFISNRSNLVSTIRTNDLSKFYNITDVDQVSCDYAEIKRRDDNSNRISDRSFAIELRNITQVNSEFIRVECKVAENKIFYKDFQLFAPVKYSPEGSPFSEGRVSVLVIGLSTLSRLSFHRDMPLTSKALLDELGGIELLGYNKVGEDAYANMVPALTGLDTNELSGACLPNGINSTYDRCPFIWRRFRDRKFQTVFAENIARHGLFNSGRQGFNATPTDYYLRPIMLEMEKANVHNKKAGMNMCLGSHRPSDILLEYLEKLVPNFLKDYFFSFFWLSSVNHHFLSMPALIDEDMRDLIMLLNRTGVLNTTIVFFMSDRGSKASSQKTYQGIMEERLPLLLVLLPQWFNITYPLAAFNLKQNAKKLTSHFDLHATLVDLLNLKSLSSYNIRRRSSEFLDGDSLPRGISLFLNIPNTRNCEKAGIASIFCTCYKRRKIVTNDARVQRVARFIVHHINKMLNPYPQCRSLYLNSIFEASIGSSESNVLREPDWNVLADITTRLQTKPGFAEYQATVRVFNEQMNLTGTIRLVNSYPRQGYCIDDYAIKMFCYCEK</sequence>
<keyword evidence="2" id="KW-1185">Reference proteome</keyword>
<dbReference type="Pfam" id="PF02995">
    <property type="entry name" value="DUF229"/>
    <property type="match status" value="1"/>
</dbReference>
<protein>
    <submittedName>
        <fullName evidence="1">Uncharacterized protein</fullName>
    </submittedName>
</protein>
<dbReference type="EMBL" id="LR899011">
    <property type="protein sequence ID" value="CAD7086065.1"/>
    <property type="molecule type" value="Genomic_DNA"/>
</dbReference>
<dbReference type="InterPro" id="IPR004245">
    <property type="entry name" value="DUF229"/>
</dbReference>
<dbReference type="GO" id="GO:0005615">
    <property type="term" value="C:extracellular space"/>
    <property type="evidence" value="ECO:0007669"/>
    <property type="project" value="TreeGrafter"/>
</dbReference>
<evidence type="ECO:0000313" key="2">
    <source>
        <dbReference type="Proteomes" id="UP000594454"/>
    </source>
</evidence>
<organism evidence="1 2">
    <name type="scientific">Hermetia illucens</name>
    <name type="common">Black soldier fly</name>
    <dbReference type="NCBI Taxonomy" id="343691"/>
    <lineage>
        <taxon>Eukaryota</taxon>
        <taxon>Metazoa</taxon>
        <taxon>Ecdysozoa</taxon>
        <taxon>Arthropoda</taxon>
        <taxon>Hexapoda</taxon>
        <taxon>Insecta</taxon>
        <taxon>Pterygota</taxon>
        <taxon>Neoptera</taxon>
        <taxon>Endopterygota</taxon>
        <taxon>Diptera</taxon>
        <taxon>Brachycera</taxon>
        <taxon>Stratiomyomorpha</taxon>
        <taxon>Stratiomyidae</taxon>
        <taxon>Hermetiinae</taxon>
        <taxon>Hermetia</taxon>
    </lineage>
</organism>
<name>A0A7R8USZ6_HERIL</name>
<evidence type="ECO:0000313" key="1">
    <source>
        <dbReference type="EMBL" id="CAD7086065.1"/>
    </source>
</evidence>
<dbReference type="FunFam" id="3.40.720.10:FF:000017">
    <property type="entry name" value="Predicted protein"/>
    <property type="match status" value="1"/>
</dbReference>
<dbReference type="Proteomes" id="UP000594454">
    <property type="component" value="Chromosome 3"/>
</dbReference>
<dbReference type="Gene3D" id="3.40.720.10">
    <property type="entry name" value="Alkaline Phosphatase, subunit A"/>
    <property type="match status" value="1"/>
</dbReference>
<dbReference type="OrthoDB" id="413313at2759"/>
<dbReference type="SUPFAM" id="SSF53649">
    <property type="entry name" value="Alkaline phosphatase-like"/>
    <property type="match status" value="1"/>
</dbReference>
<dbReference type="AlphaFoldDB" id="A0A7R8USZ6"/>
<dbReference type="FunCoup" id="A0A7R8USZ6">
    <property type="interactions" value="8"/>
</dbReference>
<gene>
    <name evidence="1" type="ORF">HERILL_LOCUS8864</name>
</gene>
<accession>A0A7R8USZ6</accession>
<dbReference type="InParanoid" id="A0A7R8USZ6"/>
<dbReference type="PANTHER" id="PTHR10974:SF1">
    <property type="entry name" value="FI08016P-RELATED"/>
    <property type="match status" value="1"/>
</dbReference>
<reference evidence="1 2" key="1">
    <citation type="submission" date="2020-11" db="EMBL/GenBank/DDBJ databases">
        <authorList>
            <person name="Wallbank WR R."/>
            <person name="Pardo Diaz C."/>
            <person name="Kozak K."/>
            <person name="Martin S."/>
            <person name="Jiggins C."/>
            <person name="Moest M."/>
            <person name="Warren A I."/>
            <person name="Generalovic N T."/>
            <person name="Byers J.R.P. K."/>
            <person name="Montejo-Kovacevich G."/>
            <person name="Yen C E."/>
        </authorList>
    </citation>
    <scope>NUCLEOTIDE SEQUENCE [LARGE SCALE GENOMIC DNA]</scope>
</reference>